<accession>A0AAW1LAH6</accession>
<dbReference type="AlphaFoldDB" id="A0AAW1LAH6"/>
<comment type="caution">
    <text evidence="2">The sequence shown here is derived from an EMBL/GenBank/DDBJ whole genome shotgun (WGS) entry which is preliminary data.</text>
</comment>
<feature type="region of interest" description="Disordered" evidence="1">
    <location>
        <begin position="1"/>
        <end position="20"/>
    </location>
</feature>
<reference evidence="2 3" key="1">
    <citation type="journal article" date="2024" name="BMC Genomics">
        <title>De novo assembly and annotation of Popillia japonica's genome with initial clues to its potential as an invasive pest.</title>
        <authorList>
            <person name="Cucini C."/>
            <person name="Boschi S."/>
            <person name="Funari R."/>
            <person name="Cardaioli E."/>
            <person name="Iannotti N."/>
            <person name="Marturano G."/>
            <person name="Paoli F."/>
            <person name="Bruttini M."/>
            <person name="Carapelli A."/>
            <person name="Frati F."/>
            <person name="Nardi F."/>
        </authorList>
    </citation>
    <scope>NUCLEOTIDE SEQUENCE [LARGE SCALE GENOMIC DNA]</scope>
    <source>
        <strain evidence="2">DMR45628</strain>
    </source>
</reference>
<dbReference type="Proteomes" id="UP001458880">
    <property type="component" value="Unassembled WGS sequence"/>
</dbReference>
<dbReference type="EMBL" id="JASPKY010000143">
    <property type="protein sequence ID" value="KAK9730665.1"/>
    <property type="molecule type" value="Genomic_DNA"/>
</dbReference>
<name>A0AAW1LAH6_POPJA</name>
<evidence type="ECO:0000256" key="1">
    <source>
        <dbReference type="SAM" id="MobiDB-lite"/>
    </source>
</evidence>
<evidence type="ECO:0000313" key="2">
    <source>
        <dbReference type="EMBL" id="KAK9730665.1"/>
    </source>
</evidence>
<gene>
    <name evidence="2" type="ORF">QE152_g14278</name>
</gene>
<feature type="compositionally biased region" description="Acidic residues" evidence="1">
    <location>
        <begin position="1"/>
        <end position="10"/>
    </location>
</feature>
<sequence>MTCSPEEQETEGAQHSRRHIAGSERATVYGSRGLLPFSESNVVSVLRWKAGCSRLAVKYIRAVYYAQFSGPGEISFRSSVVPIYDVLNGAAKLKVGKIDDYLARCTGTDLRCPQRSCSLPPISWAIRERTVSNG</sequence>
<proteinExistence type="predicted"/>
<protein>
    <submittedName>
        <fullName evidence="2">Uncharacterized protein</fullName>
    </submittedName>
</protein>
<keyword evidence="3" id="KW-1185">Reference proteome</keyword>
<organism evidence="2 3">
    <name type="scientific">Popillia japonica</name>
    <name type="common">Japanese beetle</name>
    <dbReference type="NCBI Taxonomy" id="7064"/>
    <lineage>
        <taxon>Eukaryota</taxon>
        <taxon>Metazoa</taxon>
        <taxon>Ecdysozoa</taxon>
        <taxon>Arthropoda</taxon>
        <taxon>Hexapoda</taxon>
        <taxon>Insecta</taxon>
        <taxon>Pterygota</taxon>
        <taxon>Neoptera</taxon>
        <taxon>Endopterygota</taxon>
        <taxon>Coleoptera</taxon>
        <taxon>Polyphaga</taxon>
        <taxon>Scarabaeiformia</taxon>
        <taxon>Scarabaeidae</taxon>
        <taxon>Rutelinae</taxon>
        <taxon>Popillia</taxon>
    </lineage>
</organism>
<evidence type="ECO:0000313" key="3">
    <source>
        <dbReference type="Proteomes" id="UP001458880"/>
    </source>
</evidence>